<dbReference type="Pfam" id="PF05838">
    <property type="entry name" value="Glyco_hydro_108"/>
    <property type="match status" value="1"/>
</dbReference>
<dbReference type="EMBL" id="LR796891">
    <property type="protein sequence ID" value="CAB4173004.1"/>
    <property type="molecule type" value="Genomic_DNA"/>
</dbReference>
<evidence type="ECO:0000313" key="4">
    <source>
        <dbReference type="EMBL" id="CAB4173004.1"/>
    </source>
</evidence>
<dbReference type="Pfam" id="PF09374">
    <property type="entry name" value="PG_binding_3"/>
    <property type="match status" value="1"/>
</dbReference>
<dbReference type="Gene3D" id="1.20.141.10">
    <property type="entry name" value="Chitosanase, subunit A, domain 1"/>
    <property type="match status" value="1"/>
</dbReference>
<feature type="domain" description="Peptidoglycan binding" evidence="2">
    <location>
        <begin position="98"/>
        <end position="163"/>
    </location>
</feature>
<sequence length="176" mass="19593">MLSNFLRSLHFVLQSEGGFVDNPLDTGGATMKGITLKVFQEYKRNTHLNSEDLRNISDEDIQAIYRQNYWNPVFGNLLNSGCDYLLFDFAVNAGVGRSIKTLQKVVGTNVDGVMGNHTLDVANALDPSTLIIDFSNAKIKFYEDIVMAKPKQNVFLKGWLNRVATVKSNAFQILGA</sequence>
<dbReference type="EMBL" id="LR796779">
    <property type="protein sequence ID" value="CAB4166011.1"/>
    <property type="molecule type" value="Genomic_DNA"/>
</dbReference>
<gene>
    <name evidence="5" type="ORF">UFOVP1019_20</name>
    <name evidence="6" type="ORF">UFOVP1618_54</name>
    <name evidence="3" type="ORF">UFOVP846_6</name>
    <name evidence="4" type="ORF">UFOVP940_22</name>
</gene>
<feature type="domain" description="TtsA-like Glycoside hydrolase family 108" evidence="1">
    <location>
        <begin position="10"/>
        <end position="94"/>
    </location>
</feature>
<dbReference type="InterPro" id="IPR023346">
    <property type="entry name" value="Lysozyme-like_dom_sf"/>
</dbReference>
<dbReference type="CDD" id="cd13926">
    <property type="entry name" value="N-acetylmuramidase_GH108"/>
    <property type="match status" value="1"/>
</dbReference>
<dbReference type="InterPro" id="IPR008565">
    <property type="entry name" value="TtsA-like_GH18_dom"/>
</dbReference>
<dbReference type="EMBL" id="LR797482">
    <property type="protein sequence ID" value="CAB4219523.1"/>
    <property type="molecule type" value="Genomic_DNA"/>
</dbReference>
<evidence type="ECO:0000313" key="5">
    <source>
        <dbReference type="EMBL" id="CAB4178619.1"/>
    </source>
</evidence>
<evidence type="ECO:0000313" key="3">
    <source>
        <dbReference type="EMBL" id="CAB4166011.1"/>
    </source>
</evidence>
<dbReference type="InterPro" id="IPR018537">
    <property type="entry name" value="Peptidoglycan-bd_3"/>
</dbReference>
<dbReference type="EMBL" id="LR796969">
    <property type="protein sequence ID" value="CAB4178619.1"/>
    <property type="molecule type" value="Genomic_DNA"/>
</dbReference>
<organism evidence="4">
    <name type="scientific">uncultured Caudovirales phage</name>
    <dbReference type="NCBI Taxonomy" id="2100421"/>
    <lineage>
        <taxon>Viruses</taxon>
        <taxon>Duplodnaviria</taxon>
        <taxon>Heunggongvirae</taxon>
        <taxon>Uroviricota</taxon>
        <taxon>Caudoviricetes</taxon>
        <taxon>Peduoviridae</taxon>
        <taxon>Maltschvirus</taxon>
        <taxon>Maltschvirus maltsch</taxon>
    </lineage>
</organism>
<name>A0A6J5Q0A1_9CAUD</name>
<accession>A0A6J5Q0A1</accession>
<protein>
    <submittedName>
        <fullName evidence="4">ZliS Lysozyme family protein</fullName>
    </submittedName>
</protein>
<evidence type="ECO:0000313" key="6">
    <source>
        <dbReference type="EMBL" id="CAB4219523.1"/>
    </source>
</evidence>
<reference evidence="4" key="1">
    <citation type="submission" date="2020-05" db="EMBL/GenBank/DDBJ databases">
        <authorList>
            <person name="Chiriac C."/>
            <person name="Salcher M."/>
            <person name="Ghai R."/>
            <person name="Kavagutti S V."/>
        </authorList>
    </citation>
    <scope>NUCLEOTIDE SEQUENCE</scope>
</reference>
<dbReference type="SUPFAM" id="SSF53955">
    <property type="entry name" value="Lysozyme-like"/>
    <property type="match status" value="1"/>
</dbReference>
<evidence type="ECO:0000259" key="1">
    <source>
        <dbReference type="Pfam" id="PF05838"/>
    </source>
</evidence>
<proteinExistence type="predicted"/>
<evidence type="ECO:0000259" key="2">
    <source>
        <dbReference type="Pfam" id="PF09374"/>
    </source>
</evidence>